<dbReference type="InterPro" id="IPR036291">
    <property type="entry name" value="NAD(P)-bd_dom_sf"/>
</dbReference>
<feature type="binding site" evidence="8">
    <location>
        <position position="202"/>
    </location>
    <ligand>
        <name>substrate</name>
    </ligand>
</feature>
<dbReference type="NCBIfam" id="TIGR03026">
    <property type="entry name" value="NDP-sugDHase"/>
    <property type="match status" value="1"/>
</dbReference>
<dbReference type="PIRSF" id="PIRSF500134">
    <property type="entry name" value="UDPglc_DH_bac"/>
    <property type="match status" value="1"/>
</dbReference>
<evidence type="ECO:0000256" key="6">
    <source>
        <dbReference type="ARBA" id="ARBA00047473"/>
    </source>
</evidence>
<evidence type="ECO:0000256" key="4">
    <source>
        <dbReference type="ARBA" id="ARBA00023002"/>
    </source>
</evidence>
<dbReference type="GO" id="GO:0000271">
    <property type="term" value="P:polysaccharide biosynthetic process"/>
    <property type="evidence" value="ECO:0007669"/>
    <property type="project" value="InterPro"/>
</dbReference>
<dbReference type="InterPro" id="IPR017476">
    <property type="entry name" value="UDP-Glc/GDP-Man"/>
</dbReference>
<evidence type="ECO:0000256" key="5">
    <source>
        <dbReference type="ARBA" id="ARBA00023027"/>
    </source>
</evidence>
<evidence type="ECO:0000256" key="7">
    <source>
        <dbReference type="PIRNR" id="PIRNR000124"/>
    </source>
</evidence>
<dbReference type="InterPro" id="IPR028357">
    <property type="entry name" value="UDPglc_DH_bac"/>
</dbReference>
<feature type="binding site" evidence="8">
    <location>
        <position position="319"/>
    </location>
    <ligand>
        <name>substrate</name>
    </ligand>
</feature>
<comment type="pathway">
    <text evidence="1">Nucleotide-sugar biosynthesis; UDP-alpha-D-glucuronate biosynthesis; UDP-alpha-D-glucuronate from UDP-alpha-D-glucose: step 1/1.</text>
</comment>
<dbReference type="AlphaFoldDB" id="A0A1G2T8X9"/>
<evidence type="ECO:0000256" key="3">
    <source>
        <dbReference type="ARBA" id="ARBA00012954"/>
    </source>
</evidence>
<dbReference type="SUPFAM" id="SSF51735">
    <property type="entry name" value="NAD(P)-binding Rossmann-fold domains"/>
    <property type="match status" value="1"/>
</dbReference>
<comment type="caution">
    <text evidence="11">The sequence shown here is derived from an EMBL/GenBank/DDBJ whole genome shotgun (WGS) entry which is preliminary data.</text>
</comment>
<dbReference type="GO" id="GO:0051287">
    <property type="term" value="F:NAD binding"/>
    <property type="evidence" value="ECO:0007669"/>
    <property type="project" value="InterPro"/>
</dbReference>
<dbReference type="SUPFAM" id="SSF48179">
    <property type="entry name" value="6-phosphogluconate dehydrogenase C-terminal domain-like"/>
    <property type="match status" value="1"/>
</dbReference>
<sequence>MKNKNVAVVGLWHLGCVYATSLAKLGFNVFGFDIDKNLIKNLNKGITPIFEPDLDELLKKHINKNLIFSTEEKILRDKDYIFITYDVEVDNKDTSDMSIIKKLFKIVAANVSSRTVIVISSQIPVGTSRTLINVLKKKGWKNPKVVYFPENLKLGQAFSSFLEPDRIILGSDNSEELKQFERNFSFNCPIITMGLESAEMVKHALNSYLALCISWSSELSDISEKVGADMTDVVKALKSDKRVSPHAPLNPGLGFGGGTLGRDVQSLRKIAKETNTASKLLDAVYAVNKGRLPMLLKKIMIPNFSLRGKTIGILGLTYKPKTDTLRRSMSLELAVLLKAKGCIIKAFDPAIKKPIASSPFIEVCTKLPNFFRKLDMVVLMTDWDEFKEINPQTIAPLMNKAVIVDTKNFLPADLYRKNGFTYIGMGIQ</sequence>
<evidence type="ECO:0000313" key="11">
    <source>
        <dbReference type="EMBL" id="OHA93051.1"/>
    </source>
</evidence>
<accession>A0A1G2T8X9</accession>
<dbReference type="SUPFAM" id="SSF52413">
    <property type="entry name" value="UDP-glucose/GDP-mannose dehydrogenase C-terminal domain"/>
    <property type="match status" value="1"/>
</dbReference>
<dbReference type="Gene3D" id="1.20.5.100">
    <property type="entry name" value="Cytochrome c1, transmembrane anchor, C-terminal"/>
    <property type="match status" value="1"/>
</dbReference>
<feature type="domain" description="UDP-glucose/GDP-mannose dehydrogenase C-terminal" evidence="10">
    <location>
        <begin position="312"/>
        <end position="412"/>
    </location>
</feature>
<dbReference type="InterPro" id="IPR014027">
    <property type="entry name" value="UDP-Glc/GDP-Man_DH_C"/>
</dbReference>
<evidence type="ECO:0000256" key="9">
    <source>
        <dbReference type="PIRSR" id="PIRSR500134-3"/>
    </source>
</evidence>
<dbReference type="UniPathway" id="UPA00038">
    <property type="reaction ID" value="UER00491"/>
</dbReference>
<feature type="binding site" evidence="9">
    <location>
        <position position="33"/>
    </location>
    <ligand>
        <name>NAD(+)</name>
        <dbReference type="ChEBI" id="CHEBI:57540"/>
    </ligand>
</feature>
<dbReference type="InterPro" id="IPR014026">
    <property type="entry name" value="UDP-Glc/GDP-Man_DH_dimer"/>
</dbReference>
<proteinExistence type="inferred from homology"/>
<keyword evidence="5 7" id="KW-0520">NAD</keyword>
<keyword evidence="4 7" id="KW-0560">Oxidoreductase</keyword>
<name>A0A1G2T8X9_9BACT</name>
<evidence type="ECO:0000256" key="2">
    <source>
        <dbReference type="ARBA" id="ARBA00006601"/>
    </source>
</evidence>
<dbReference type="SMART" id="SM00984">
    <property type="entry name" value="UDPG_MGDP_dh_C"/>
    <property type="match status" value="1"/>
</dbReference>
<dbReference type="Pfam" id="PF00984">
    <property type="entry name" value="UDPG_MGDP_dh"/>
    <property type="match status" value="1"/>
</dbReference>
<reference evidence="11 12" key="1">
    <citation type="journal article" date="2016" name="Nat. Commun.">
        <title>Thousands of microbial genomes shed light on interconnected biogeochemical processes in an aquifer system.</title>
        <authorList>
            <person name="Anantharaman K."/>
            <person name="Brown C.T."/>
            <person name="Hug L.A."/>
            <person name="Sharon I."/>
            <person name="Castelle C.J."/>
            <person name="Probst A.J."/>
            <person name="Thomas B.C."/>
            <person name="Singh A."/>
            <person name="Wilkins M.J."/>
            <person name="Karaoz U."/>
            <person name="Brodie E.L."/>
            <person name="Williams K.H."/>
            <person name="Hubbard S.S."/>
            <person name="Banfield J.F."/>
        </authorList>
    </citation>
    <scope>NUCLEOTIDE SEQUENCE [LARGE SCALE GENOMIC DNA]</scope>
</reference>
<evidence type="ECO:0000256" key="1">
    <source>
        <dbReference type="ARBA" id="ARBA00004701"/>
    </source>
</evidence>
<evidence type="ECO:0000259" key="10">
    <source>
        <dbReference type="SMART" id="SM00984"/>
    </source>
</evidence>
<feature type="binding site" evidence="9">
    <location>
        <position position="326"/>
    </location>
    <ligand>
        <name>NAD(+)</name>
        <dbReference type="ChEBI" id="CHEBI:57540"/>
    </ligand>
</feature>
<evidence type="ECO:0000313" key="12">
    <source>
        <dbReference type="Proteomes" id="UP000179264"/>
    </source>
</evidence>
<dbReference type="InterPro" id="IPR001732">
    <property type="entry name" value="UDP-Glc/GDP-Man_DH_N"/>
</dbReference>
<dbReference type="InterPro" id="IPR008927">
    <property type="entry name" value="6-PGluconate_DH-like_C_sf"/>
</dbReference>
<dbReference type="Pfam" id="PF03721">
    <property type="entry name" value="UDPG_MGDP_dh_N"/>
    <property type="match status" value="1"/>
</dbReference>
<dbReference type="EMBL" id="MHVL01000028">
    <property type="protein sequence ID" value="OHA93051.1"/>
    <property type="molecule type" value="Genomic_DNA"/>
</dbReference>
<protein>
    <recommendedName>
        <fullName evidence="3 7">UDP-glucose 6-dehydrogenase</fullName>
        <ecNumber evidence="3 7">1.1.1.22</ecNumber>
    </recommendedName>
</protein>
<evidence type="ECO:0000256" key="8">
    <source>
        <dbReference type="PIRSR" id="PIRSR500134-2"/>
    </source>
</evidence>
<organism evidence="11 12">
    <name type="scientific">Candidatus Zambryskibacteria bacterium RIFCSPHIGHO2_02_38_10.5</name>
    <dbReference type="NCBI Taxonomy" id="1802742"/>
    <lineage>
        <taxon>Bacteria</taxon>
        <taxon>Candidatus Zambryskiibacteriota</taxon>
    </lineage>
</organism>
<dbReference type="GO" id="GO:0003979">
    <property type="term" value="F:UDP-glucose 6-dehydrogenase activity"/>
    <property type="evidence" value="ECO:0007669"/>
    <property type="project" value="UniProtKB-EC"/>
</dbReference>
<dbReference type="PANTHER" id="PTHR43750">
    <property type="entry name" value="UDP-GLUCOSE 6-DEHYDROGENASE TUAD"/>
    <property type="match status" value="1"/>
</dbReference>
<dbReference type="Proteomes" id="UP000179264">
    <property type="component" value="Unassembled WGS sequence"/>
</dbReference>
<dbReference type="PIRSF" id="PIRSF000124">
    <property type="entry name" value="UDPglc_GDPman_dh"/>
    <property type="match status" value="1"/>
</dbReference>
<feature type="binding site" evidence="8">
    <location>
        <position position="256"/>
    </location>
    <ligand>
        <name>substrate</name>
    </ligand>
</feature>
<dbReference type="GO" id="GO:0006065">
    <property type="term" value="P:UDP-glucuronate biosynthetic process"/>
    <property type="evidence" value="ECO:0007669"/>
    <property type="project" value="UniProtKB-UniPathway"/>
</dbReference>
<dbReference type="Gene3D" id="3.40.50.720">
    <property type="entry name" value="NAD(P)-binding Rossmann-like Domain"/>
    <property type="match status" value="2"/>
</dbReference>
<dbReference type="Pfam" id="PF03720">
    <property type="entry name" value="UDPG_MGDP_dh_C"/>
    <property type="match status" value="1"/>
</dbReference>
<dbReference type="InterPro" id="IPR036220">
    <property type="entry name" value="UDP-Glc/GDP-Man_DH_C_sf"/>
</dbReference>
<gene>
    <name evidence="11" type="ORF">A2W58_02180</name>
</gene>
<dbReference type="EC" id="1.1.1.22" evidence="3 7"/>
<comment type="catalytic activity">
    <reaction evidence="6 7">
        <text>UDP-alpha-D-glucose + 2 NAD(+) + H2O = UDP-alpha-D-glucuronate + 2 NADH + 3 H(+)</text>
        <dbReference type="Rhea" id="RHEA:23596"/>
        <dbReference type="ChEBI" id="CHEBI:15377"/>
        <dbReference type="ChEBI" id="CHEBI:15378"/>
        <dbReference type="ChEBI" id="CHEBI:57540"/>
        <dbReference type="ChEBI" id="CHEBI:57945"/>
        <dbReference type="ChEBI" id="CHEBI:58052"/>
        <dbReference type="ChEBI" id="CHEBI:58885"/>
        <dbReference type="EC" id="1.1.1.22"/>
    </reaction>
</comment>
<comment type="similarity">
    <text evidence="2 7">Belongs to the UDP-glucose/GDP-mannose dehydrogenase family.</text>
</comment>
<dbReference type="PANTHER" id="PTHR43750:SF3">
    <property type="entry name" value="UDP-GLUCOSE 6-DEHYDROGENASE TUAD"/>
    <property type="match status" value="1"/>
</dbReference>